<dbReference type="SUPFAM" id="SSF57701">
    <property type="entry name" value="Zn2/Cys6 DNA-binding domain"/>
    <property type="match status" value="1"/>
</dbReference>
<dbReference type="Gene3D" id="4.10.240.10">
    <property type="entry name" value="Zn(2)-C6 fungal-type DNA-binding domain"/>
    <property type="match status" value="1"/>
</dbReference>
<keyword evidence="2" id="KW-0238">DNA-binding</keyword>
<keyword evidence="4" id="KW-0539">Nucleus</keyword>
<dbReference type="OrthoDB" id="4151048at2759"/>
<dbReference type="Pfam" id="PF00172">
    <property type="entry name" value="Zn_clus"/>
    <property type="match status" value="1"/>
</dbReference>
<organism evidence="7 8">
    <name type="scientific">Exophiala sideris</name>
    <dbReference type="NCBI Taxonomy" id="1016849"/>
    <lineage>
        <taxon>Eukaryota</taxon>
        <taxon>Fungi</taxon>
        <taxon>Dikarya</taxon>
        <taxon>Ascomycota</taxon>
        <taxon>Pezizomycotina</taxon>
        <taxon>Eurotiomycetes</taxon>
        <taxon>Chaetothyriomycetidae</taxon>
        <taxon>Chaetothyriales</taxon>
        <taxon>Herpotrichiellaceae</taxon>
        <taxon>Exophiala</taxon>
    </lineage>
</organism>
<sequence>MQPVQPHPRARPRVSRACERCRIKKAKCDGERPCRRCNLDAALCSYRAQRKPLSASATQRYLNLLIQQHSALTAGVLALYSHLLNGERWKGLPVMEVDGRPSVHCLLERLGVISADEGFDENLGAVESYEEVQQPVPIKEVHIVPKHGKGTRLSKKGQQGFVPTLSATSSASTVPTTSTSWHDPEGKSPCTTHASEISSPSSHASQSLSPTFDATSCSTPSTGDPTSFVGGLFLSQTMPTTTMCDGLSQDQGTAEPTAFANIAAGGHMKDPVPAAQVVPNPVFENGYETYGADNFADATCGMTFYDRESMYGNGTGPLPTTLPQDYSQWIPGVLL</sequence>
<dbReference type="GO" id="GO:0003677">
    <property type="term" value="F:DNA binding"/>
    <property type="evidence" value="ECO:0007669"/>
    <property type="project" value="UniProtKB-KW"/>
</dbReference>
<evidence type="ECO:0000313" key="8">
    <source>
        <dbReference type="Proteomes" id="UP000053599"/>
    </source>
</evidence>
<reference evidence="7 8" key="1">
    <citation type="submission" date="2015-01" db="EMBL/GenBank/DDBJ databases">
        <title>The Genome Sequence of Exophiala sideris CBS121828.</title>
        <authorList>
            <consortium name="The Broad Institute Genomics Platform"/>
            <person name="Cuomo C."/>
            <person name="de Hoog S."/>
            <person name="Gorbushina A."/>
            <person name="Stielow B."/>
            <person name="Teixiera M."/>
            <person name="Abouelleil A."/>
            <person name="Chapman S.B."/>
            <person name="Priest M."/>
            <person name="Young S.K."/>
            <person name="Wortman J."/>
            <person name="Nusbaum C."/>
            <person name="Birren B."/>
        </authorList>
    </citation>
    <scope>NUCLEOTIDE SEQUENCE [LARGE SCALE GENOMIC DNA]</scope>
    <source>
        <strain evidence="7 8">CBS 121828</strain>
    </source>
</reference>
<dbReference type="InterPro" id="IPR001138">
    <property type="entry name" value="Zn2Cys6_DnaBD"/>
</dbReference>
<dbReference type="InterPro" id="IPR052783">
    <property type="entry name" value="Metabolic/Drug-Res_Regulator"/>
</dbReference>
<evidence type="ECO:0000256" key="1">
    <source>
        <dbReference type="ARBA" id="ARBA00023015"/>
    </source>
</evidence>
<evidence type="ECO:0000313" key="7">
    <source>
        <dbReference type="EMBL" id="KIV85379.1"/>
    </source>
</evidence>
<dbReference type="AlphaFoldDB" id="A0A0D1YV15"/>
<evidence type="ECO:0000256" key="5">
    <source>
        <dbReference type="SAM" id="MobiDB-lite"/>
    </source>
</evidence>
<dbReference type="SMART" id="SM00066">
    <property type="entry name" value="GAL4"/>
    <property type="match status" value="1"/>
</dbReference>
<accession>A0A0D1YV15</accession>
<name>A0A0D1YV15_9EURO</name>
<feature type="compositionally biased region" description="Polar residues" evidence="5">
    <location>
        <begin position="210"/>
        <end position="223"/>
    </location>
</feature>
<gene>
    <name evidence="7" type="ORF">PV11_01079</name>
</gene>
<dbReference type="GO" id="GO:0008270">
    <property type="term" value="F:zinc ion binding"/>
    <property type="evidence" value="ECO:0007669"/>
    <property type="project" value="InterPro"/>
</dbReference>
<dbReference type="PANTHER" id="PTHR47655:SF3">
    <property type="entry name" value="ZN(II)2CYS6 TRANSCRIPTION FACTOR (EUROFUNG)"/>
    <property type="match status" value="1"/>
</dbReference>
<feature type="compositionally biased region" description="Low complexity" evidence="5">
    <location>
        <begin position="162"/>
        <end position="180"/>
    </location>
</feature>
<keyword evidence="1" id="KW-0805">Transcription regulation</keyword>
<dbReference type="GO" id="GO:0000981">
    <property type="term" value="F:DNA-binding transcription factor activity, RNA polymerase II-specific"/>
    <property type="evidence" value="ECO:0007669"/>
    <property type="project" value="InterPro"/>
</dbReference>
<dbReference type="InterPro" id="IPR036864">
    <property type="entry name" value="Zn2-C6_fun-type_DNA-bd_sf"/>
</dbReference>
<dbReference type="PROSITE" id="PS00463">
    <property type="entry name" value="ZN2_CY6_FUNGAL_1"/>
    <property type="match status" value="1"/>
</dbReference>
<evidence type="ECO:0000256" key="2">
    <source>
        <dbReference type="ARBA" id="ARBA00023125"/>
    </source>
</evidence>
<dbReference type="EMBL" id="KN846951">
    <property type="protein sequence ID" value="KIV85379.1"/>
    <property type="molecule type" value="Genomic_DNA"/>
</dbReference>
<dbReference type="STRING" id="1016849.A0A0D1YV15"/>
<dbReference type="CDD" id="cd00067">
    <property type="entry name" value="GAL4"/>
    <property type="match status" value="1"/>
</dbReference>
<feature type="region of interest" description="Disordered" evidence="5">
    <location>
        <begin position="148"/>
        <end position="223"/>
    </location>
</feature>
<protein>
    <recommendedName>
        <fullName evidence="6">Zn(2)-C6 fungal-type domain-containing protein</fullName>
    </recommendedName>
</protein>
<dbReference type="PROSITE" id="PS50048">
    <property type="entry name" value="ZN2_CY6_FUNGAL_2"/>
    <property type="match status" value="1"/>
</dbReference>
<evidence type="ECO:0000256" key="4">
    <source>
        <dbReference type="ARBA" id="ARBA00023242"/>
    </source>
</evidence>
<feature type="domain" description="Zn(2)-C6 fungal-type" evidence="6">
    <location>
        <begin position="17"/>
        <end position="46"/>
    </location>
</feature>
<dbReference type="PANTHER" id="PTHR47655">
    <property type="entry name" value="QUINIC ACID UTILIZATION ACTIVATOR"/>
    <property type="match status" value="1"/>
</dbReference>
<evidence type="ECO:0000256" key="3">
    <source>
        <dbReference type="ARBA" id="ARBA00023163"/>
    </source>
</evidence>
<keyword evidence="3" id="KW-0804">Transcription</keyword>
<dbReference type="HOGENOM" id="CLU_069194_0_0_1"/>
<evidence type="ECO:0000259" key="6">
    <source>
        <dbReference type="PROSITE" id="PS50048"/>
    </source>
</evidence>
<dbReference type="Proteomes" id="UP000053599">
    <property type="component" value="Unassembled WGS sequence"/>
</dbReference>
<proteinExistence type="predicted"/>
<feature type="compositionally biased region" description="Low complexity" evidence="5">
    <location>
        <begin position="195"/>
        <end position="209"/>
    </location>
</feature>